<sequence>MRSRNIKDDIITTLIEEKIDSQTIIHMSEEELTKFVPLYGDRKVIIAFSRDRKNTSCEKKKKTKTSLMKKLRAKVNALKGGASYSSGDEDEDEKDVRSSFLSKKLKGNKNAEKKKRLVDLSCFHHDGEAYHQIRGNKGGGPKSLKWKNLIRWGKC</sequence>
<dbReference type="AlphaFoldDB" id="A0A8B6EYC3"/>
<gene>
    <name evidence="1" type="ORF">MGAL_10B009343</name>
</gene>
<reference evidence="1" key="1">
    <citation type="submission" date="2018-11" db="EMBL/GenBank/DDBJ databases">
        <authorList>
            <person name="Alioto T."/>
            <person name="Alioto T."/>
        </authorList>
    </citation>
    <scope>NUCLEOTIDE SEQUENCE</scope>
</reference>
<comment type="caution">
    <text evidence="1">The sequence shown here is derived from an EMBL/GenBank/DDBJ whole genome shotgun (WGS) entry which is preliminary data.</text>
</comment>
<proteinExistence type="predicted"/>
<evidence type="ECO:0000313" key="2">
    <source>
        <dbReference type="Proteomes" id="UP000596742"/>
    </source>
</evidence>
<dbReference type="EMBL" id="UYJE01005951">
    <property type="protein sequence ID" value="VDI41941.1"/>
    <property type="molecule type" value="Genomic_DNA"/>
</dbReference>
<name>A0A8B6EYC3_MYTGA</name>
<evidence type="ECO:0008006" key="3">
    <source>
        <dbReference type="Google" id="ProtNLM"/>
    </source>
</evidence>
<keyword evidence="2" id="KW-1185">Reference proteome</keyword>
<evidence type="ECO:0000313" key="1">
    <source>
        <dbReference type="EMBL" id="VDI41941.1"/>
    </source>
</evidence>
<protein>
    <recommendedName>
        <fullName evidence="3">SAM domain-containing protein</fullName>
    </recommendedName>
</protein>
<organism evidence="1 2">
    <name type="scientific">Mytilus galloprovincialis</name>
    <name type="common">Mediterranean mussel</name>
    <dbReference type="NCBI Taxonomy" id="29158"/>
    <lineage>
        <taxon>Eukaryota</taxon>
        <taxon>Metazoa</taxon>
        <taxon>Spiralia</taxon>
        <taxon>Lophotrochozoa</taxon>
        <taxon>Mollusca</taxon>
        <taxon>Bivalvia</taxon>
        <taxon>Autobranchia</taxon>
        <taxon>Pteriomorphia</taxon>
        <taxon>Mytilida</taxon>
        <taxon>Mytiloidea</taxon>
        <taxon>Mytilidae</taxon>
        <taxon>Mytilinae</taxon>
        <taxon>Mytilus</taxon>
    </lineage>
</organism>
<dbReference type="Proteomes" id="UP000596742">
    <property type="component" value="Unassembled WGS sequence"/>
</dbReference>
<accession>A0A8B6EYC3</accession>